<protein>
    <submittedName>
        <fullName evidence="1">Uncharacterized protein</fullName>
    </submittedName>
</protein>
<organism evidence="1 2">
    <name type="scientific">Gnathostoma spinigerum</name>
    <dbReference type="NCBI Taxonomy" id="75299"/>
    <lineage>
        <taxon>Eukaryota</taxon>
        <taxon>Metazoa</taxon>
        <taxon>Ecdysozoa</taxon>
        <taxon>Nematoda</taxon>
        <taxon>Chromadorea</taxon>
        <taxon>Rhabditida</taxon>
        <taxon>Spirurina</taxon>
        <taxon>Gnathostomatomorpha</taxon>
        <taxon>Gnathostomatoidea</taxon>
        <taxon>Gnathostomatidae</taxon>
        <taxon>Gnathostoma</taxon>
    </lineage>
</organism>
<evidence type="ECO:0000313" key="1">
    <source>
        <dbReference type="EMBL" id="MFH4982550.1"/>
    </source>
</evidence>
<dbReference type="Proteomes" id="UP001608902">
    <property type="component" value="Unassembled WGS sequence"/>
</dbReference>
<dbReference type="AlphaFoldDB" id="A0ABD6ERF6"/>
<sequence>MSGEDVIEWRGLRSGSDVGRIECDVRRSSKVSSRLETRRYIRPPIYLYKQSRILFDASQYGQGEFDGNKTYIPVWTLCSLRLDDCHIGVLKSKGWSSPRNLQKITIIERKSPRFGDS</sequence>
<comment type="caution">
    <text evidence="1">The sequence shown here is derived from an EMBL/GenBank/DDBJ whole genome shotgun (WGS) entry which is preliminary data.</text>
</comment>
<proteinExistence type="predicted"/>
<evidence type="ECO:0000313" key="2">
    <source>
        <dbReference type="Proteomes" id="UP001608902"/>
    </source>
</evidence>
<keyword evidence="2" id="KW-1185">Reference proteome</keyword>
<dbReference type="EMBL" id="JBGFUD010009560">
    <property type="protein sequence ID" value="MFH4982550.1"/>
    <property type="molecule type" value="Genomic_DNA"/>
</dbReference>
<name>A0ABD6ERF6_9BILA</name>
<reference evidence="1 2" key="1">
    <citation type="submission" date="2024-08" db="EMBL/GenBank/DDBJ databases">
        <title>Gnathostoma spinigerum genome.</title>
        <authorList>
            <person name="Gonzalez-Bertolin B."/>
            <person name="Monzon S."/>
            <person name="Zaballos A."/>
            <person name="Jimenez P."/>
            <person name="Dekumyoy P."/>
            <person name="Varona S."/>
            <person name="Cuesta I."/>
            <person name="Sumanam S."/>
            <person name="Adisakwattana P."/>
            <person name="Gasser R.B."/>
            <person name="Hernandez-Gonzalez A."/>
            <person name="Young N.D."/>
            <person name="Perteguer M.J."/>
        </authorList>
    </citation>
    <scope>NUCLEOTIDE SEQUENCE [LARGE SCALE GENOMIC DNA]</scope>
    <source>
        <strain evidence="1">AL3</strain>
        <tissue evidence="1">Liver</tissue>
    </source>
</reference>
<gene>
    <name evidence="1" type="ORF">AB6A40_009259</name>
</gene>
<accession>A0ABD6ERF6</accession>